<feature type="transmembrane region" description="Helical" evidence="11">
    <location>
        <begin position="312"/>
        <end position="331"/>
    </location>
</feature>
<dbReference type="AlphaFoldDB" id="A0A2V5JYF4"/>
<dbReference type="SUPFAM" id="SSF49785">
    <property type="entry name" value="Galactose-binding domain-like"/>
    <property type="match status" value="1"/>
</dbReference>
<comment type="caution">
    <text evidence="14">The sequence shown here is derived from an EMBL/GenBank/DDBJ whole genome shotgun (WGS) entry which is preliminary data.</text>
</comment>
<evidence type="ECO:0000256" key="2">
    <source>
        <dbReference type="ARBA" id="ARBA00004651"/>
    </source>
</evidence>
<keyword evidence="6" id="KW-0547">Nucleotide-binding</keyword>
<dbReference type="SMART" id="SM00387">
    <property type="entry name" value="HATPase_c"/>
    <property type="match status" value="2"/>
</dbReference>
<dbReference type="InterPro" id="IPR003594">
    <property type="entry name" value="HATPase_dom"/>
</dbReference>
<dbReference type="PANTHER" id="PTHR43047">
    <property type="entry name" value="TWO-COMPONENT HISTIDINE PROTEIN KINASE"/>
    <property type="match status" value="1"/>
</dbReference>
<feature type="transmembrane region" description="Helical" evidence="11">
    <location>
        <begin position="245"/>
        <end position="266"/>
    </location>
</feature>
<feature type="transmembrane region" description="Helical" evidence="11">
    <location>
        <begin position="369"/>
        <end position="386"/>
    </location>
</feature>
<keyword evidence="7 14" id="KW-0418">Kinase</keyword>
<dbReference type="Proteomes" id="UP000247476">
    <property type="component" value="Unassembled WGS sequence"/>
</dbReference>
<keyword evidence="9" id="KW-0902">Two-component regulatory system</keyword>
<dbReference type="Gene3D" id="3.40.50.2300">
    <property type="match status" value="1"/>
</dbReference>
<dbReference type="EC" id="2.7.13.3" evidence="3"/>
<organism evidence="14 15">
    <name type="scientific">Paenibacillus flagellatus</name>
    <dbReference type="NCBI Taxonomy" id="2211139"/>
    <lineage>
        <taxon>Bacteria</taxon>
        <taxon>Bacillati</taxon>
        <taxon>Bacillota</taxon>
        <taxon>Bacilli</taxon>
        <taxon>Bacillales</taxon>
        <taxon>Paenibacillaceae</taxon>
        <taxon>Paenibacillus</taxon>
    </lineage>
</organism>
<dbReference type="EMBL" id="QJVJ01000020">
    <property type="protein sequence ID" value="PYI50304.1"/>
    <property type="molecule type" value="Genomic_DNA"/>
</dbReference>
<keyword evidence="11" id="KW-0472">Membrane</keyword>
<comment type="subcellular location">
    <subcellularLocation>
        <location evidence="2">Cell membrane</location>
        <topology evidence="2">Multi-pass membrane protein</topology>
    </subcellularLocation>
</comment>
<dbReference type="OrthoDB" id="9809348at2"/>
<evidence type="ECO:0000256" key="11">
    <source>
        <dbReference type="SAM" id="Phobius"/>
    </source>
</evidence>
<dbReference type="InterPro" id="IPR003661">
    <property type="entry name" value="HisK_dim/P_dom"/>
</dbReference>
<evidence type="ECO:0000256" key="6">
    <source>
        <dbReference type="ARBA" id="ARBA00022741"/>
    </source>
</evidence>
<evidence type="ECO:0000256" key="5">
    <source>
        <dbReference type="ARBA" id="ARBA00022679"/>
    </source>
</evidence>
<evidence type="ECO:0000256" key="3">
    <source>
        <dbReference type="ARBA" id="ARBA00012438"/>
    </source>
</evidence>
<sequence length="1028" mass="114322">MRIRISSFLKHMTVLVLFLAFLLGMRSVWSDMFDSAEHPGVAGGVLDLRGRELANSPPFRLDGEWEFYPGALVTHDELKRQPVDGMRHVRVPGDWRSAFPGEPGTSFGYGTYRLTILVDPGLDQPYTFWMNGIQASSAVEINGQVSAEFGTVAERAERYRPDSRSYTASYTDADATQIELLIRVANFDQPNTGGIAKSIRFGSQAAIDTQRWYSIGFQLVTFLILLLHGLYACILYLFDVRQKALITFILLLFMASLTIVSGDDYILLQWVPLGYTWILKVRLLSYVWLAFFILLLAGTFSASALNGKRFRLYTSLLVLYTAFILAAPAALVHHSSAARLFSLMFLLPTIWFAVLIVKMVVRNKHGAGFLMITAASVISSIVWGALHNRGVVEVNVYYPVDIIAAIVGFSSYWFKRYYRNAEENAKLNEQLRMADKLKDQFLANTSHELRTPLHGIMTIAQTVADKEKQTIGRESAENLELLVTISRRMSHMVDELLDIARLQEKRIVLRREPVRLDAVVSAVFGMLRYMAEGRPVRLEQRMPQSMPPVMADEKRLVQILLNLVHNALKFTDEGTISVSAEVRSGRAFIEVTDTGAGMDEETLSRIFLPYEQGNGESGGIGLGLSICRQLVELHGGSLEAYSEPGRGSVFHFELPLAQETELPSAPPQPTLLAEAATAAEAGPVEREQTAPGATGERMSILVVDDDPVNLKVLSGMLSGGDYLVRTAGSGKEALELLAAEPWDLLIVDVMMPQMSGYELTRIVRERFSVSELPVLLLTARSEPADVYAGFYAGANDYVAKPVDALELKARIRLLTSLKRSVEQRLRLEAAYWQAQIQPHFLFNTLNSLMALSDIDTKRMRRLGEAFASYLRISFDFLNTGELVSLSHELDLVRAYVYIERERFGSRLTVEWDVDPDVEALLPPLTIQPLVENAVKHGLLGRNKGGTLRIRIGRRDGATFVAVEDNGVGMTRERVGQLLEENAAATGGRRGIGLSNTNRRLKRLFGQGLTIRSEPGEGTIVSFVIPGTD</sequence>
<dbReference type="Gene3D" id="3.30.565.10">
    <property type="entry name" value="Histidine kinase-like ATPase, C-terminal domain"/>
    <property type="match status" value="2"/>
</dbReference>
<keyword evidence="15" id="KW-1185">Reference proteome</keyword>
<dbReference type="InterPro" id="IPR036097">
    <property type="entry name" value="HisK_dim/P_sf"/>
</dbReference>
<keyword evidence="11" id="KW-1133">Transmembrane helix</keyword>
<dbReference type="PROSITE" id="PS50110">
    <property type="entry name" value="RESPONSE_REGULATORY"/>
    <property type="match status" value="1"/>
</dbReference>
<dbReference type="SUPFAM" id="SSF55874">
    <property type="entry name" value="ATPase domain of HSP90 chaperone/DNA topoisomerase II/histidine kinase"/>
    <property type="match status" value="2"/>
</dbReference>
<name>A0A2V5JYF4_9BACL</name>
<evidence type="ECO:0000313" key="15">
    <source>
        <dbReference type="Proteomes" id="UP000247476"/>
    </source>
</evidence>
<dbReference type="InterPro" id="IPR008979">
    <property type="entry name" value="Galactose-bd-like_sf"/>
</dbReference>
<dbReference type="PRINTS" id="PR00344">
    <property type="entry name" value="BCTRLSENSOR"/>
</dbReference>
<evidence type="ECO:0000313" key="14">
    <source>
        <dbReference type="EMBL" id="PYI50304.1"/>
    </source>
</evidence>
<protein>
    <recommendedName>
        <fullName evidence="3">histidine kinase</fullName>
        <ecNumber evidence="3">2.7.13.3</ecNumber>
    </recommendedName>
</protein>
<dbReference type="InterPro" id="IPR001789">
    <property type="entry name" value="Sig_transdc_resp-reg_receiver"/>
</dbReference>
<dbReference type="GO" id="GO:0009927">
    <property type="term" value="F:histidine phosphotransfer kinase activity"/>
    <property type="evidence" value="ECO:0007669"/>
    <property type="project" value="TreeGrafter"/>
</dbReference>
<dbReference type="InterPro" id="IPR011006">
    <property type="entry name" value="CheY-like_superfamily"/>
</dbReference>
<evidence type="ECO:0000256" key="10">
    <source>
        <dbReference type="PROSITE-ProRule" id="PRU00169"/>
    </source>
</evidence>
<feature type="domain" description="Histidine kinase" evidence="12">
    <location>
        <begin position="926"/>
        <end position="1028"/>
    </location>
</feature>
<dbReference type="PANTHER" id="PTHR43047:SF72">
    <property type="entry name" value="OSMOSENSING HISTIDINE PROTEIN KINASE SLN1"/>
    <property type="match status" value="1"/>
</dbReference>
<dbReference type="Pfam" id="PF02518">
    <property type="entry name" value="HATPase_c"/>
    <property type="match status" value="2"/>
</dbReference>
<dbReference type="Gene3D" id="2.60.120.260">
    <property type="entry name" value="Galactose-binding domain-like"/>
    <property type="match status" value="1"/>
</dbReference>
<proteinExistence type="predicted"/>
<dbReference type="SUPFAM" id="SSF47384">
    <property type="entry name" value="Homodimeric domain of signal transducing histidine kinase"/>
    <property type="match status" value="1"/>
</dbReference>
<dbReference type="Gene3D" id="1.10.287.130">
    <property type="match status" value="1"/>
</dbReference>
<comment type="catalytic activity">
    <reaction evidence="1">
        <text>ATP + protein L-histidine = ADP + protein N-phospho-L-histidine.</text>
        <dbReference type="EC" id="2.7.13.3"/>
    </reaction>
</comment>
<dbReference type="InterPro" id="IPR004358">
    <property type="entry name" value="Sig_transdc_His_kin-like_C"/>
</dbReference>
<evidence type="ECO:0000256" key="7">
    <source>
        <dbReference type="ARBA" id="ARBA00022777"/>
    </source>
</evidence>
<dbReference type="SUPFAM" id="SSF52172">
    <property type="entry name" value="CheY-like"/>
    <property type="match status" value="1"/>
</dbReference>
<evidence type="ECO:0000256" key="4">
    <source>
        <dbReference type="ARBA" id="ARBA00022553"/>
    </source>
</evidence>
<evidence type="ECO:0000256" key="8">
    <source>
        <dbReference type="ARBA" id="ARBA00022840"/>
    </source>
</evidence>
<dbReference type="GO" id="GO:0005886">
    <property type="term" value="C:plasma membrane"/>
    <property type="evidence" value="ECO:0007669"/>
    <property type="project" value="UniProtKB-SubCell"/>
</dbReference>
<accession>A0A2V5JYF4</accession>
<keyword evidence="11" id="KW-0812">Transmembrane</keyword>
<dbReference type="Pfam" id="PF00512">
    <property type="entry name" value="HisKA"/>
    <property type="match status" value="1"/>
</dbReference>
<feature type="domain" description="Histidine kinase" evidence="12">
    <location>
        <begin position="444"/>
        <end position="658"/>
    </location>
</feature>
<evidence type="ECO:0000259" key="13">
    <source>
        <dbReference type="PROSITE" id="PS50110"/>
    </source>
</evidence>
<keyword evidence="4 10" id="KW-0597">Phosphoprotein</keyword>
<feature type="transmembrane region" description="Helical" evidence="11">
    <location>
        <begin position="286"/>
        <end position="305"/>
    </location>
</feature>
<dbReference type="GO" id="GO:0005524">
    <property type="term" value="F:ATP binding"/>
    <property type="evidence" value="ECO:0007669"/>
    <property type="project" value="UniProtKB-KW"/>
</dbReference>
<dbReference type="FunFam" id="3.30.565.10:FF:000006">
    <property type="entry name" value="Sensor histidine kinase WalK"/>
    <property type="match status" value="1"/>
</dbReference>
<dbReference type="CDD" id="cd00082">
    <property type="entry name" value="HisKA"/>
    <property type="match status" value="1"/>
</dbReference>
<dbReference type="InterPro" id="IPR005467">
    <property type="entry name" value="His_kinase_dom"/>
</dbReference>
<feature type="transmembrane region" description="Helical" evidence="11">
    <location>
        <begin position="212"/>
        <end position="238"/>
    </location>
</feature>
<dbReference type="InterPro" id="IPR011623">
    <property type="entry name" value="7TMR_DISM_rcpt_extracell_dom1"/>
</dbReference>
<reference evidence="14 15" key="1">
    <citation type="submission" date="2018-05" db="EMBL/GenBank/DDBJ databases">
        <title>Paenibacillus flagellatus sp. nov., isolated from selenium mineral soil.</title>
        <authorList>
            <person name="Dai X."/>
        </authorList>
    </citation>
    <scope>NUCLEOTIDE SEQUENCE [LARGE SCALE GENOMIC DNA]</scope>
    <source>
        <strain evidence="14 15">DXL2</strain>
    </source>
</reference>
<dbReference type="PROSITE" id="PS50109">
    <property type="entry name" value="HIS_KIN"/>
    <property type="match status" value="2"/>
</dbReference>
<dbReference type="SMART" id="SM00388">
    <property type="entry name" value="HisKA"/>
    <property type="match status" value="1"/>
</dbReference>
<dbReference type="GO" id="GO:0000155">
    <property type="term" value="F:phosphorelay sensor kinase activity"/>
    <property type="evidence" value="ECO:0007669"/>
    <property type="project" value="InterPro"/>
</dbReference>
<evidence type="ECO:0000259" key="12">
    <source>
        <dbReference type="PROSITE" id="PS50109"/>
    </source>
</evidence>
<keyword evidence="5" id="KW-0808">Transferase</keyword>
<dbReference type="Pfam" id="PF00072">
    <property type="entry name" value="Response_reg"/>
    <property type="match status" value="1"/>
</dbReference>
<feature type="domain" description="Response regulatory" evidence="13">
    <location>
        <begin position="699"/>
        <end position="815"/>
    </location>
</feature>
<evidence type="ECO:0000256" key="9">
    <source>
        <dbReference type="ARBA" id="ARBA00023012"/>
    </source>
</evidence>
<gene>
    <name evidence="14" type="ORF">DLM86_29995</name>
</gene>
<dbReference type="InterPro" id="IPR010559">
    <property type="entry name" value="Sig_transdc_His_kin_internal"/>
</dbReference>
<dbReference type="Pfam" id="PF07695">
    <property type="entry name" value="7TMR-DISM_7TM"/>
    <property type="match status" value="1"/>
</dbReference>
<dbReference type="SMART" id="SM00448">
    <property type="entry name" value="REC"/>
    <property type="match status" value="1"/>
</dbReference>
<evidence type="ECO:0000256" key="1">
    <source>
        <dbReference type="ARBA" id="ARBA00000085"/>
    </source>
</evidence>
<dbReference type="InterPro" id="IPR036890">
    <property type="entry name" value="HATPase_C_sf"/>
</dbReference>
<dbReference type="Pfam" id="PF06580">
    <property type="entry name" value="His_kinase"/>
    <property type="match status" value="1"/>
</dbReference>
<feature type="modified residue" description="4-aspartylphosphate" evidence="10">
    <location>
        <position position="748"/>
    </location>
</feature>
<keyword evidence="8" id="KW-0067">ATP-binding</keyword>
<dbReference type="CDD" id="cd16922">
    <property type="entry name" value="HATPase_EvgS-ArcB-TorS-like"/>
    <property type="match status" value="1"/>
</dbReference>
<feature type="transmembrane region" description="Helical" evidence="11">
    <location>
        <begin position="337"/>
        <end position="357"/>
    </location>
</feature>